<dbReference type="Proteomes" id="UP000887580">
    <property type="component" value="Unplaced"/>
</dbReference>
<proteinExistence type="predicted"/>
<dbReference type="WBParaSite" id="PS1159_v2.g2613.t1">
    <property type="protein sequence ID" value="PS1159_v2.g2613.t1"/>
    <property type="gene ID" value="PS1159_v2.g2613"/>
</dbReference>
<name>A0AC35G8Q6_9BILA</name>
<protein>
    <submittedName>
        <fullName evidence="2">Uncharacterized protein</fullName>
    </submittedName>
</protein>
<evidence type="ECO:0000313" key="1">
    <source>
        <dbReference type="Proteomes" id="UP000887580"/>
    </source>
</evidence>
<sequence length="1090" mass="122817">MIVAIECNEIVKVAGQSYVKHKPVKVNILNEKLIRSKYFELELKQFLAPIPQSLIDIKNVNINTTLIRFADATKLEVDNNIKAAYYEYFGSKGSAVTRSKRMVPVLPVVVGVIGVLTVIDLAVMILEAKIIKDLKGELNDAKKNLMEVMKTVNELNQNLVELEYVTKMKFDLSSFYNNVEKITLNFMKLLIKKKPVILSSIPNHMSTYFEKAGIESDLNEIVFLRLEKFSAESIIIEIKVADTEVTSTIECNIYDHFGFFQNHIFSKYLMNDSPICYPSNVTCSSLESSKCLTDENETIMNCTSSGFHPCKCEPHDVTGCGKYEELAGTDWIRTEQNQNFVVVATTSKTFSFKTPVVTTTKMVPPSGIFAIIIHENEEMKIGGHVILGYSPKATKILHIFNHTFMAPPVPTAKVIEYKHYELTSVNTTSVIFYKIMNRALRTEELVYSPNTAYADIPDAIHSPVLPDAVYSPYFVPDIVKQAESAEVSSSNDESSIIYLIIPLLLVLMALVIAAVFFFIKKKKMMHTKDVPTNVKIIYPSIKSDVFNTAPYKHHELAPTVTPTAPVEECLPVKTSVGESSQNLGQVPQETAQLPQYSAQRPSTPNSQRPIFPQNPRAVHYTQRNQNAFYYPQQQPYSPLFLQQHPNVVSYAPPTPNAALFANQLPNQTPQFSSSSSNPFPTSTPQRPPSSSQSKRKRTTSPEIEYLTENHDLWFVIQSDDNNNYCVDVNNSAAFFASHDPLETRKNYEPNKTLSFFDEGGNELHGTILFKGTYAQCNYHIHQLPSFNLTEMPPNDDFLANNENGSQMETADLRDIDSLTIAVRNLNVKLENFKLDIKADLSKLNTRILKLEAKKVSNKAQPTKTELKTLVDGIQREIKLIDDPHAFILQKITDFRARSSPIICGGRGDIRTMLYANQGYFIENFDNANACGGAVLKILVGPVMAKEAFLPNAHYEKGPHRRHGQMKKVYSFAVTSAFYLSLDLLIANIFVPDHRKIFHGKARTYINQNVDTLAFHRGRTGKEHVVQPYEDGEWVFTREEALMDDFNAEKASNQDNIVGTYSWIINLGMESAVGNEYQPATSSTVEREEDF</sequence>
<evidence type="ECO:0000313" key="2">
    <source>
        <dbReference type="WBParaSite" id="PS1159_v2.g2613.t1"/>
    </source>
</evidence>
<organism evidence="1 2">
    <name type="scientific">Panagrolaimus sp. PS1159</name>
    <dbReference type="NCBI Taxonomy" id="55785"/>
    <lineage>
        <taxon>Eukaryota</taxon>
        <taxon>Metazoa</taxon>
        <taxon>Ecdysozoa</taxon>
        <taxon>Nematoda</taxon>
        <taxon>Chromadorea</taxon>
        <taxon>Rhabditida</taxon>
        <taxon>Tylenchina</taxon>
        <taxon>Panagrolaimomorpha</taxon>
        <taxon>Panagrolaimoidea</taxon>
        <taxon>Panagrolaimidae</taxon>
        <taxon>Panagrolaimus</taxon>
    </lineage>
</organism>
<reference evidence="2" key="1">
    <citation type="submission" date="2022-11" db="UniProtKB">
        <authorList>
            <consortium name="WormBaseParasite"/>
        </authorList>
    </citation>
    <scope>IDENTIFICATION</scope>
</reference>
<accession>A0AC35G8Q6</accession>